<dbReference type="PANTHER" id="PTHR35894:SF1">
    <property type="entry name" value="PHOSPHORIBULOKINASE _ URIDINE KINASE FAMILY"/>
    <property type="match status" value="1"/>
</dbReference>
<proteinExistence type="predicted"/>
<accession>A0A2U2IYI5</accession>
<gene>
    <name evidence="3" type="ORF">DF286_13395</name>
</gene>
<evidence type="ECO:0000259" key="2">
    <source>
        <dbReference type="SMART" id="SM00382"/>
    </source>
</evidence>
<dbReference type="InterPro" id="IPR052026">
    <property type="entry name" value="ExeA_AAA_ATPase_DNA-bind"/>
</dbReference>
<dbReference type="OrthoDB" id="7828921at2"/>
<dbReference type="SMART" id="SM00382">
    <property type="entry name" value="AAA"/>
    <property type="match status" value="1"/>
</dbReference>
<keyword evidence="1" id="KW-0175">Coiled coil</keyword>
<dbReference type="Proteomes" id="UP000245916">
    <property type="component" value="Unassembled WGS sequence"/>
</dbReference>
<dbReference type="SUPFAM" id="SSF52540">
    <property type="entry name" value="P-loop containing nucleoside triphosphate hydrolases"/>
    <property type="match status" value="1"/>
</dbReference>
<dbReference type="GO" id="GO:0016887">
    <property type="term" value="F:ATP hydrolysis activity"/>
    <property type="evidence" value="ECO:0007669"/>
    <property type="project" value="InterPro"/>
</dbReference>
<name>A0A2U2IYI5_9SPHN</name>
<dbReference type="RefSeq" id="WP_109272201.1">
    <property type="nucleotide sequence ID" value="NZ_QFFF01000002.1"/>
</dbReference>
<dbReference type="InterPro" id="IPR049945">
    <property type="entry name" value="AAA_22"/>
</dbReference>
<reference evidence="3 4" key="1">
    <citation type="submission" date="2018-05" db="EMBL/GenBank/DDBJ databases">
        <title>Genome of Sphingosinicella humi QZX222.</title>
        <authorList>
            <person name="Qiao Z."/>
            <person name="Wang G."/>
        </authorList>
    </citation>
    <scope>NUCLEOTIDE SEQUENCE [LARGE SCALE GENOMIC DNA]</scope>
    <source>
        <strain evidence="3 4">QZX222</strain>
    </source>
</reference>
<dbReference type="Gene3D" id="3.40.50.300">
    <property type="entry name" value="P-loop containing nucleotide triphosphate hydrolases"/>
    <property type="match status" value="1"/>
</dbReference>
<protein>
    <submittedName>
        <fullName evidence="3">General secretion pathway protein</fullName>
    </submittedName>
</protein>
<dbReference type="AlphaFoldDB" id="A0A2U2IYI5"/>
<dbReference type="InterPro" id="IPR003593">
    <property type="entry name" value="AAA+_ATPase"/>
</dbReference>
<evidence type="ECO:0000313" key="4">
    <source>
        <dbReference type="Proteomes" id="UP000245916"/>
    </source>
</evidence>
<evidence type="ECO:0000313" key="3">
    <source>
        <dbReference type="EMBL" id="PWG01139.1"/>
    </source>
</evidence>
<dbReference type="Pfam" id="PF13401">
    <property type="entry name" value="AAA_22"/>
    <property type="match status" value="1"/>
</dbReference>
<sequence length="350" mass="39370">MYTDHYGFTDQPFQLTPDARFYFDSRTHKKAMAYLGYGLAQGEGFIVITGDIGAGKSTLVAHLQATIDRARLNAISIVSTQVEGDDMLRLTAQKLGIATDGVAKARLLDLVEERLAEEARRGKRTLLIVDEAQNLPHSALEELRMLSNYQAGGRALLQIFLLGQPEFRDELAHSERLEQLRQRVIATHHLDPMEASEIEGYILHRLRIVGWRDRPSFEAGAFEALYRHTNGIPRRVNQLASRLLLYAAMEELETIGEETVEAVAADMASDSPRPVPRQEPVLPLHASAPRRPEPTGQATQPVHDLALERRVAELETRLEEQEKAIRRVLILLVDWIENGEGPPDYRHRAA</sequence>
<dbReference type="EMBL" id="QFFF01000002">
    <property type="protein sequence ID" value="PWG01139.1"/>
    <property type="molecule type" value="Genomic_DNA"/>
</dbReference>
<feature type="coiled-coil region" evidence="1">
    <location>
        <begin position="304"/>
        <end position="331"/>
    </location>
</feature>
<comment type="caution">
    <text evidence="3">The sequence shown here is derived from an EMBL/GenBank/DDBJ whole genome shotgun (WGS) entry which is preliminary data.</text>
</comment>
<dbReference type="InterPro" id="IPR017466">
    <property type="entry name" value="XrtA-assoc_ATPase-like"/>
</dbReference>
<feature type="domain" description="AAA+ ATPase" evidence="2">
    <location>
        <begin position="42"/>
        <end position="209"/>
    </location>
</feature>
<dbReference type="NCBIfam" id="TIGR03015">
    <property type="entry name" value="pepcterm_ATPase"/>
    <property type="match status" value="1"/>
</dbReference>
<dbReference type="InterPro" id="IPR027417">
    <property type="entry name" value="P-loop_NTPase"/>
</dbReference>
<organism evidence="3 4">
    <name type="scientific">Allosphingosinicella humi</name>
    <dbReference type="NCBI Taxonomy" id="2068657"/>
    <lineage>
        <taxon>Bacteria</taxon>
        <taxon>Pseudomonadati</taxon>
        <taxon>Pseudomonadota</taxon>
        <taxon>Alphaproteobacteria</taxon>
        <taxon>Sphingomonadales</taxon>
        <taxon>Sphingomonadaceae</taxon>
        <taxon>Allosphingosinicella</taxon>
    </lineage>
</organism>
<keyword evidence="4" id="KW-1185">Reference proteome</keyword>
<evidence type="ECO:0000256" key="1">
    <source>
        <dbReference type="SAM" id="Coils"/>
    </source>
</evidence>
<dbReference type="PANTHER" id="PTHR35894">
    <property type="entry name" value="GENERAL SECRETION PATHWAY PROTEIN A-RELATED"/>
    <property type="match status" value="1"/>
</dbReference>